<gene>
    <name evidence="2" type="ORF">L596_001813</name>
</gene>
<keyword evidence="1" id="KW-0732">Signal</keyword>
<accession>A0A4U8UMB6</accession>
<keyword evidence="3" id="KW-1185">Reference proteome</keyword>
<organism evidence="2 3">
    <name type="scientific">Steinernema carpocapsae</name>
    <name type="common">Entomopathogenic nematode</name>
    <dbReference type="NCBI Taxonomy" id="34508"/>
    <lineage>
        <taxon>Eukaryota</taxon>
        <taxon>Metazoa</taxon>
        <taxon>Ecdysozoa</taxon>
        <taxon>Nematoda</taxon>
        <taxon>Chromadorea</taxon>
        <taxon>Rhabditida</taxon>
        <taxon>Tylenchina</taxon>
        <taxon>Panagrolaimomorpha</taxon>
        <taxon>Strongyloidoidea</taxon>
        <taxon>Steinernematidae</taxon>
        <taxon>Steinernema</taxon>
    </lineage>
</organism>
<evidence type="ECO:0000313" key="3">
    <source>
        <dbReference type="Proteomes" id="UP000298663"/>
    </source>
</evidence>
<dbReference type="Proteomes" id="UP000298663">
    <property type="component" value="Unassembled WGS sequence"/>
</dbReference>
<dbReference type="OrthoDB" id="2251794at2759"/>
<evidence type="ECO:0000313" key="2">
    <source>
        <dbReference type="EMBL" id="TMS34174.1"/>
    </source>
</evidence>
<dbReference type="EMBL" id="AZBU02000001">
    <property type="protein sequence ID" value="TMS34174.1"/>
    <property type="molecule type" value="Genomic_DNA"/>
</dbReference>
<evidence type="ECO:0000256" key="1">
    <source>
        <dbReference type="SAM" id="SignalP"/>
    </source>
</evidence>
<name>A0A4U8UMB6_STECR</name>
<protein>
    <submittedName>
        <fullName evidence="2">Uncharacterized protein</fullName>
    </submittedName>
</protein>
<comment type="caution">
    <text evidence="2">The sequence shown here is derived from an EMBL/GenBank/DDBJ whole genome shotgun (WGS) entry which is preliminary data.</text>
</comment>
<proteinExistence type="predicted"/>
<reference evidence="2 3" key="1">
    <citation type="journal article" date="2015" name="Genome Biol.">
        <title>Comparative genomics of Steinernema reveals deeply conserved gene regulatory networks.</title>
        <authorList>
            <person name="Dillman A.R."/>
            <person name="Macchietto M."/>
            <person name="Porter C.F."/>
            <person name="Rogers A."/>
            <person name="Williams B."/>
            <person name="Antoshechkin I."/>
            <person name="Lee M.M."/>
            <person name="Goodwin Z."/>
            <person name="Lu X."/>
            <person name="Lewis E.E."/>
            <person name="Goodrich-Blair H."/>
            <person name="Stock S.P."/>
            <person name="Adams B.J."/>
            <person name="Sternberg P.W."/>
            <person name="Mortazavi A."/>
        </authorList>
    </citation>
    <scope>NUCLEOTIDE SEQUENCE [LARGE SCALE GENOMIC DNA]</scope>
    <source>
        <strain evidence="2 3">ALL</strain>
    </source>
</reference>
<sequence length="95" mass="10742">MDLRRRLHLPLSCFSVCCCLLLLQYNQVLATIDELRDKSSKIGMLWMDIEVFAWPADHAYNRQVIRDMIKAAVVKALANTIGQNVKSTQTTTTGS</sequence>
<feature type="signal peptide" evidence="1">
    <location>
        <begin position="1"/>
        <end position="30"/>
    </location>
</feature>
<dbReference type="AlphaFoldDB" id="A0A4U8UMB6"/>
<feature type="chain" id="PRO_5020962166" evidence="1">
    <location>
        <begin position="31"/>
        <end position="95"/>
    </location>
</feature>
<dbReference type="STRING" id="34508.A0A4U8UMB6"/>
<reference evidence="2 3" key="2">
    <citation type="journal article" date="2019" name="G3 (Bethesda)">
        <title>Hybrid Assembly of the Genome of the Entomopathogenic Nematode Steinernema carpocapsae Identifies the X-Chromosome.</title>
        <authorList>
            <person name="Serra L."/>
            <person name="Macchietto M."/>
            <person name="Macias-Munoz A."/>
            <person name="McGill C.J."/>
            <person name="Rodriguez I.M."/>
            <person name="Rodriguez B."/>
            <person name="Murad R."/>
            <person name="Mortazavi A."/>
        </authorList>
    </citation>
    <scope>NUCLEOTIDE SEQUENCE [LARGE SCALE GENOMIC DNA]</scope>
    <source>
        <strain evidence="2 3">ALL</strain>
    </source>
</reference>